<evidence type="ECO:0000313" key="2">
    <source>
        <dbReference type="EMBL" id="PVD37613.1"/>
    </source>
</evidence>
<keyword evidence="3" id="KW-1185">Reference proteome</keyword>
<dbReference type="InterPro" id="IPR051707">
    <property type="entry name" value="PI-Interact_SigTrans_Reg"/>
</dbReference>
<dbReference type="Pfam" id="PF00169">
    <property type="entry name" value="PH"/>
    <property type="match status" value="1"/>
</dbReference>
<dbReference type="SUPFAM" id="SSF50729">
    <property type="entry name" value="PH domain-like"/>
    <property type="match status" value="1"/>
</dbReference>
<dbReference type="EMBL" id="PZQS01000001">
    <property type="protein sequence ID" value="PVD37613.1"/>
    <property type="molecule type" value="Genomic_DNA"/>
</dbReference>
<dbReference type="FunFam" id="2.30.29.30:FF:000286">
    <property type="entry name" value="PH-protein kinase domain containing protein"/>
    <property type="match status" value="1"/>
</dbReference>
<dbReference type="PROSITE" id="PS50003">
    <property type="entry name" value="PH_DOMAIN"/>
    <property type="match status" value="1"/>
</dbReference>
<dbReference type="PANTHER" id="PTHR14336:SF15">
    <property type="entry name" value="DUAL ADAPTER FOR PHOSPHOTYROSINE AND 3-PHOSPHOTYROSINE AND 3-PHOSPHOINOSITIDE"/>
    <property type="match status" value="1"/>
</dbReference>
<dbReference type="AlphaFoldDB" id="A0A2T7PW21"/>
<dbReference type="Proteomes" id="UP000245119">
    <property type="component" value="Linkage Group LG1"/>
</dbReference>
<protein>
    <recommendedName>
        <fullName evidence="1">PH domain-containing protein</fullName>
    </recommendedName>
</protein>
<name>A0A2T7PW21_POMCA</name>
<feature type="domain" description="PH" evidence="1">
    <location>
        <begin position="47"/>
        <end position="144"/>
    </location>
</feature>
<organism evidence="2 3">
    <name type="scientific">Pomacea canaliculata</name>
    <name type="common">Golden apple snail</name>
    <dbReference type="NCBI Taxonomy" id="400727"/>
    <lineage>
        <taxon>Eukaryota</taxon>
        <taxon>Metazoa</taxon>
        <taxon>Spiralia</taxon>
        <taxon>Lophotrochozoa</taxon>
        <taxon>Mollusca</taxon>
        <taxon>Gastropoda</taxon>
        <taxon>Caenogastropoda</taxon>
        <taxon>Architaenioglossa</taxon>
        <taxon>Ampullarioidea</taxon>
        <taxon>Ampullariidae</taxon>
        <taxon>Pomacea</taxon>
    </lineage>
</organism>
<dbReference type="PANTHER" id="PTHR14336">
    <property type="entry name" value="TANDEM PH DOMAIN CONTAINING PROTEIN"/>
    <property type="match status" value="1"/>
</dbReference>
<comment type="caution">
    <text evidence="2">The sequence shown here is derived from an EMBL/GenBank/DDBJ whole genome shotgun (WGS) entry which is preliminary data.</text>
</comment>
<proteinExistence type="predicted"/>
<evidence type="ECO:0000259" key="1">
    <source>
        <dbReference type="PROSITE" id="PS50003"/>
    </source>
</evidence>
<reference evidence="2 3" key="1">
    <citation type="submission" date="2018-04" db="EMBL/GenBank/DDBJ databases">
        <title>The genome of golden apple snail Pomacea canaliculata provides insight into stress tolerance and invasive adaptation.</title>
        <authorList>
            <person name="Liu C."/>
            <person name="Liu B."/>
            <person name="Ren Y."/>
            <person name="Zhang Y."/>
            <person name="Wang H."/>
            <person name="Li S."/>
            <person name="Jiang F."/>
            <person name="Yin L."/>
            <person name="Zhang G."/>
            <person name="Qian W."/>
            <person name="Fan W."/>
        </authorList>
    </citation>
    <scope>NUCLEOTIDE SEQUENCE [LARGE SCALE GENOMIC DNA]</scope>
    <source>
        <strain evidence="2">SZHN2017</strain>
        <tissue evidence="2">Muscle</tissue>
    </source>
</reference>
<dbReference type="InterPro" id="IPR011993">
    <property type="entry name" value="PH-like_dom_sf"/>
</dbReference>
<dbReference type="SMART" id="SM00233">
    <property type="entry name" value="PH"/>
    <property type="match status" value="1"/>
</dbReference>
<evidence type="ECO:0000313" key="3">
    <source>
        <dbReference type="Proteomes" id="UP000245119"/>
    </source>
</evidence>
<dbReference type="InterPro" id="IPR001849">
    <property type="entry name" value="PH_domain"/>
</dbReference>
<dbReference type="STRING" id="400727.A0A2T7PW21"/>
<gene>
    <name evidence="2" type="ORF">C0Q70_00209</name>
</gene>
<dbReference type="Gene3D" id="2.30.29.30">
    <property type="entry name" value="Pleckstrin-homology domain (PH domain)/Phosphotyrosine-binding domain (PTB)"/>
    <property type="match status" value="1"/>
</dbReference>
<sequence>MSFWIFYRPLQVPYPRDVHEPDTYESVTVHAEFSTAEDSVNNISFSLNTKEGFLTKLGNIFKTWKTRWFVLRRNELMYYKEKFSKEPIRVLDLNECLECSEDKTGYPEKGNVFKLVFKWRTFYMYSTTPQDMNDWIHRINWCLREYAR</sequence>
<dbReference type="OrthoDB" id="185175at2759"/>
<accession>A0A2T7PW21</accession>